<dbReference type="Gene3D" id="3.30.460.10">
    <property type="entry name" value="Beta Polymerase, domain 2"/>
    <property type="match status" value="1"/>
</dbReference>
<evidence type="ECO:0000259" key="1">
    <source>
        <dbReference type="Pfam" id="PF01909"/>
    </source>
</evidence>
<dbReference type="AlphaFoldDB" id="A0AA46K949"/>
<comment type="caution">
    <text evidence="2">The sequence shown here is derived from an EMBL/GenBank/DDBJ whole genome shotgun (WGS) entry which is preliminary data.</text>
</comment>
<dbReference type="RefSeq" id="WP_141971754.1">
    <property type="nucleotide sequence ID" value="NZ_VFMJ01000001.1"/>
</dbReference>
<dbReference type="InterPro" id="IPR043519">
    <property type="entry name" value="NT_sf"/>
</dbReference>
<proteinExistence type="predicted"/>
<reference evidence="2 3" key="2">
    <citation type="submission" date="2019-07" db="EMBL/GenBank/DDBJ databases">
        <title>Investigation of anaerobic lignin degradation for improved lignocellulosic biofuels.</title>
        <authorList>
            <person name="Deangelis K.PhD."/>
        </authorList>
    </citation>
    <scope>NUCLEOTIDE SEQUENCE [LARGE SCALE GENOMIC DNA]</scope>
    <source>
        <strain evidence="2 3">106R</strain>
    </source>
</reference>
<dbReference type="InterPro" id="IPR002934">
    <property type="entry name" value="Polymerase_NTP_transf_dom"/>
</dbReference>
<protein>
    <submittedName>
        <fullName evidence="2">Nucleotidyltransferase-like protein</fullName>
    </submittedName>
</protein>
<reference evidence="2 3" key="1">
    <citation type="submission" date="2019-06" db="EMBL/GenBank/DDBJ databases">
        <authorList>
            <person name="Deangelis K."/>
            <person name="Huntemann M."/>
            <person name="Clum A."/>
            <person name="Pillay M."/>
            <person name="Palaniappan K."/>
            <person name="Varghese N."/>
            <person name="Mikhailova N."/>
            <person name="Stamatis D."/>
            <person name="Reddy T."/>
            <person name="Daum C."/>
            <person name="Shapiro N."/>
            <person name="Ivanova N."/>
            <person name="Kyrpides N."/>
            <person name="Woyke T."/>
        </authorList>
    </citation>
    <scope>NUCLEOTIDE SEQUENCE [LARGE SCALE GENOMIC DNA]</scope>
    <source>
        <strain evidence="2 3">106R</strain>
    </source>
</reference>
<evidence type="ECO:0000313" key="3">
    <source>
        <dbReference type="Proteomes" id="UP000320710"/>
    </source>
</evidence>
<dbReference type="Proteomes" id="UP000320710">
    <property type="component" value="Unassembled WGS sequence"/>
</dbReference>
<accession>A0AA46K949</accession>
<feature type="domain" description="Polymerase nucleotidyl transferase" evidence="1">
    <location>
        <begin position="31"/>
        <end position="92"/>
    </location>
</feature>
<organism evidence="2 3">
    <name type="scientific">Serratia marcescens</name>
    <dbReference type="NCBI Taxonomy" id="615"/>
    <lineage>
        <taxon>Bacteria</taxon>
        <taxon>Pseudomonadati</taxon>
        <taxon>Pseudomonadota</taxon>
        <taxon>Gammaproteobacteria</taxon>
        <taxon>Enterobacterales</taxon>
        <taxon>Yersiniaceae</taxon>
        <taxon>Serratia</taxon>
    </lineage>
</organism>
<dbReference type="CDD" id="cd05403">
    <property type="entry name" value="NT_KNTase_like"/>
    <property type="match status" value="1"/>
</dbReference>
<evidence type="ECO:0000313" key="2">
    <source>
        <dbReference type="EMBL" id="TQI86748.1"/>
    </source>
</evidence>
<dbReference type="Pfam" id="PF01909">
    <property type="entry name" value="NTP_transf_2"/>
    <property type="match status" value="1"/>
</dbReference>
<gene>
    <name evidence="2" type="ORF">FHU12_4410</name>
</gene>
<name>A0AA46K949_SERMA</name>
<dbReference type="EMBL" id="VFMJ01000001">
    <property type="protein sequence ID" value="TQI86748.1"/>
    <property type="molecule type" value="Genomic_DNA"/>
</dbReference>
<dbReference type="GO" id="GO:0016779">
    <property type="term" value="F:nucleotidyltransferase activity"/>
    <property type="evidence" value="ECO:0007669"/>
    <property type="project" value="InterPro"/>
</dbReference>
<dbReference type="SUPFAM" id="SSF81301">
    <property type="entry name" value="Nucleotidyltransferase"/>
    <property type="match status" value="1"/>
</dbReference>
<sequence>MALIPTVTAFPLQRAFIPLLEALTAGLPRQFPALIHSIYLYGSVARGEALPGVSDLDITLLLIKPADSEALQRLEAWRQAFQLEQRIVSKVDVDIGSVEEALAPEHHDSWGFWLKHHYRCLWGEDVSAAFSLFRPDRRIALAVNADLHRVLARYREQLLQARTVSEERRLKREAARKLIRATNMLRAEGSPFWPITLTDYAEQLSALYAEQRDEMDYWLAHAVGEANDADFNDRMMRFLDWIEAQKK</sequence>